<dbReference type="STRING" id="930129.SAMN05216352_1194"/>
<accession>A0A1G8QB14</accession>
<dbReference type="Proteomes" id="UP000199017">
    <property type="component" value="Unassembled WGS sequence"/>
</dbReference>
<feature type="region of interest" description="Disordered" evidence="1">
    <location>
        <begin position="1"/>
        <end position="41"/>
    </location>
</feature>
<name>A0A1G8QB14_9BACI</name>
<sequence>MKPNRVREIYRRHKAASIGTPIGNKKSAKPKKRKGCGCGGK</sequence>
<protein>
    <submittedName>
        <fullName evidence="2">Uncharacterized protein</fullName>
    </submittedName>
</protein>
<organism evidence="2 3">
    <name type="scientific">Alteribacillus bidgolensis</name>
    <dbReference type="NCBI Taxonomy" id="930129"/>
    <lineage>
        <taxon>Bacteria</taxon>
        <taxon>Bacillati</taxon>
        <taxon>Bacillota</taxon>
        <taxon>Bacilli</taxon>
        <taxon>Bacillales</taxon>
        <taxon>Bacillaceae</taxon>
        <taxon>Alteribacillus</taxon>
    </lineage>
</organism>
<evidence type="ECO:0000313" key="2">
    <source>
        <dbReference type="EMBL" id="SDJ01917.1"/>
    </source>
</evidence>
<feature type="compositionally biased region" description="Basic residues" evidence="1">
    <location>
        <begin position="26"/>
        <end position="35"/>
    </location>
</feature>
<evidence type="ECO:0000256" key="1">
    <source>
        <dbReference type="SAM" id="MobiDB-lite"/>
    </source>
</evidence>
<reference evidence="2 3" key="1">
    <citation type="submission" date="2016-10" db="EMBL/GenBank/DDBJ databases">
        <authorList>
            <person name="de Groot N.N."/>
        </authorList>
    </citation>
    <scope>NUCLEOTIDE SEQUENCE [LARGE SCALE GENOMIC DNA]</scope>
    <source>
        <strain evidence="3">P4B,CCM 7963,CECT 7998,DSM 25260,IBRC-M 10614,KCTC 13821</strain>
    </source>
</reference>
<dbReference type="RefSeq" id="WP_255450569.1">
    <property type="nucleotide sequence ID" value="NZ_FNDU01000019.1"/>
</dbReference>
<gene>
    <name evidence="2" type="ORF">SAMN05216352_1194</name>
</gene>
<evidence type="ECO:0000313" key="3">
    <source>
        <dbReference type="Proteomes" id="UP000199017"/>
    </source>
</evidence>
<dbReference type="EMBL" id="FNDU01000019">
    <property type="protein sequence ID" value="SDJ01917.1"/>
    <property type="molecule type" value="Genomic_DNA"/>
</dbReference>
<dbReference type="AlphaFoldDB" id="A0A1G8QB14"/>
<proteinExistence type="predicted"/>
<keyword evidence="3" id="KW-1185">Reference proteome</keyword>